<dbReference type="GO" id="GO:0016787">
    <property type="term" value="F:hydrolase activity"/>
    <property type="evidence" value="ECO:0007669"/>
    <property type="project" value="UniProtKB-KW"/>
</dbReference>
<dbReference type="RefSeq" id="WP_154484246.1">
    <property type="nucleotide sequence ID" value="NZ_JBCLQA010000008.1"/>
</dbReference>
<dbReference type="Gene3D" id="3.60.15.10">
    <property type="entry name" value="Ribonuclease Z/Hydroxyacylglutathione hydrolase-like"/>
    <property type="match status" value="1"/>
</dbReference>
<gene>
    <name evidence="4" type="ORF">FYJ27_07455</name>
</gene>
<dbReference type="Proteomes" id="UP000462760">
    <property type="component" value="Unassembled WGS sequence"/>
</dbReference>
<dbReference type="AlphaFoldDB" id="A0A844FHZ6"/>
<protein>
    <submittedName>
        <fullName evidence="4">MBL fold metallo-hydrolase</fullName>
    </submittedName>
</protein>
<evidence type="ECO:0000259" key="3">
    <source>
        <dbReference type="SMART" id="SM01027"/>
    </source>
</evidence>
<sequence>MEIKFLGAAKVVTGSNILITTDKHKILLDCGMFQGSEHLEKLNYEEFDYNPGDIDFLILSHAHIDHSGRIPKLVKEGFKGRIITTKATYDLCKIMLIDSANIQQSDVEWENRKRRRAGKPPISPLYSIEDAELSLKYFETYLYDQIIRINEDLIVRFKDAGHILGSSIIELWIKEKKEFTKLVFSGDLGMPGRPIINDPEFIDSADYLIIESTYGNRVHEDIKESTENLVNIINETVLRGGTVVIPSFAVGRTQELIYELNRYYEYEKSIEEFMKIPIYIDSPMAVMATEAFKSNSNCFDEKTKQLILNGDNPFQFENLFYIKSQEESMRLNHYTFPKVIISSSGMCTGGRVRHHLKHNLWQGRNSVVFVGYQAEGTLGRKILDGIKKTKILGEDIVIEAEIHDLEGFSGHADQKVLLNWVERFEKKPKKVFVVHGEEESSKVFANLIKKEFNIEVITPNIGDVFQIRESLVQSSTGDVLEPIKQKEDIKSELQDVYDQFESIIYRTDELIDPKFLKQDYDKLKNDLLELQQKLMDVNMLISK</sequence>
<dbReference type="InterPro" id="IPR022712">
    <property type="entry name" value="Beta_Casp"/>
</dbReference>
<dbReference type="EMBL" id="VULR01000009">
    <property type="protein sequence ID" value="MSS43562.1"/>
    <property type="molecule type" value="Genomic_DNA"/>
</dbReference>
<dbReference type="InterPro" id="IPR050698">
    <property type="entry name" value="MBL"/>
</dbReference>
<accession>A0A844FHZ6</accession>
<dbReference type="PANTHER" id="PTHR11203:SF37">
    <property type="entry name" value="INTEGRATOR COMPLEX SUBUNIT 11"/>
    <property type="match status" value="1"/>
</dbReference>
<name>A0A844FHZ6_9FIRM</name>
<dbReference type="Gene3D" id="3.40.50.10890">
    <property type="match status" value="1"/>
</dbReference>
<proteinExistence type="predicted"/>
<comment type="caution">
    <text evidence="4">The sequence shown here is derived from an EMBL/GenBank/DDBJ whole genome shotgun (WGS) entry which is preliminary data.</text>
</comment>
<dbReference type="OrthoDB" id="9803916at2"/>
<dbReference type="SUPFAM" id="SSF56281">
    <property type="entry name" value="Metallo-hydrolase/oxidoreductase"/>
    <property type="match status" value="1"/>
</dbReference>
<evidence type="ECO:0000259" key="2">
    <source>
        <dbReference type="SMART" id="SM00849"/>
    </source>
</evidence>
<evidence type="ECO:0000313" key="5">
    <source>
        <dbReference type="Proteomes" id="UP000462760"/>
    </source>
</evidence>
<dbReference type="Pfam" id="PF07521">
    <property type="entry name" value="RMMBL"/>
    <property type="match status" value="1"/>
</dbReference>
<dbReference type="InterPro" id="IPR036866">
    <property type="entry name" value="RibonucZ/Hydroxyglut_hydro"/>
</dbReference>
<dbReference type="Pfam" id="PF00753">
    <property type="entry name" value="Lactamase_B"/>
    <property type="match status" value="1"/>
</dbReference>
<evidence type="ECO:0000256" key="1">
    <source>
        <dbReference type="ARBA" id="ARBA00022801"/>
    </source>
</evidence>
<dbReference type="Pfam" id="PF10996">
    <property type="entry name" value="Beta-Casp"/>
    <property type="match status" value="1"/>
</dbReference>
<dbReference type="GO" id="GO:0004521">
    <property type="term" value="F:RNA endonuclease activity"/>
    <property type="evidence" value="ECO:0007669"/>
    <property type="project" value="TreeGrafter"/>
</dbReference>
<dbReference type="InterPro" id="IPR011108">
    <property type="entry name" value="RMMBL"/>
</dbReference>
<dbReference type="PANTHER" id="PTHR11203">
    <property type="entry name" value="CLEAVAGE AND POLYADENYLATION SPECIFICITY FACTOR FAMILY MEMBER"/>
    <property type="match status" value="1"/>
</dbReference>
<feature type="domain" description="Beta-Casp" evidence="3">
    <location>
        <begin position="253"/>
        <end position="382"/>
    </location>
</feature>
<dbReference type="SMART" id="SM01027">
    <property type="entry name" value="Beta-Casp"/>
    <property type="match status" value="1"/>
</dbReference>
<organism evidence="4 5">
    <name type="scientific">Anaerosalibacter bizertensis</name>
    <dbReference type="NCBI Taxonomy" id="932217"/>
    <lineage>
        <taxon>Bacteria</taxon>
        <taxon>Bacillati</taxon>
        <taxon>Bacillota</taxon>
        <taxon>Tissierellia</taxon>
        <taxon>Tissierellales</taxon>
        <taxon>Sporanaerobacteraceae</taxon>
        <taxon>Anaerosalibacter</taxon>
    </lineage>
</organism>
<keyword evidence="1 4" id="KW-0378">Hydrolase</keyword>
<reference evidence="4 5" key="1">
    <citation type="submission" date="2019-08" db="EMBL/GenBank/DDBJ databases">
        <title>In-depth cultivation of the pig gut microbiome towards novel bacterial diversity and tailored functional studies.</title>
        <authorList>
            <person name="Wylensek D."/>
            <person name="Hitch T.C.A."/>
            <person name="Clavel T."/>
        </authorList>
    </citation>
    <scope>NUCLEOTIDE SEQUENCE [LARGE SCALE GENOMIC DNA]</scope>
    <source>
        <strain evidence="4 5">Med78-601-WT-4W-RMD-3</strain>
    </source>
</reference>
<dbReference type="InterPro" id="IPR001279">
    <property type="entry name" value="Metallo-B-lactamas"/>
</dbReference>
<feature type="domain" description="Metallo-beta-lactamase" evidence="2">
    <location>
        <begin position="13"/>
        <end position="241"/>
    </location>
</feature>
<dbReference type="SMART" id="SM00849">
    <property type="entry name" value="Lactamase_B"/>
    <property type="match status" value="1"/>
</dbReference>
<dbReference type="CDD" id="cd16295">
    <property type="entry name" value="TTHA0252-CPSF-like_MBL-fold"/>
    <property type="match status" value="1"/>
</dbReference>
<evidence type="ECO:0000313" key="4">
    <source>
        <dbReference type="EMBL" id="MSS43562.1"/>
    </source>
</evidence>